<reference evidence="1" key="1">
    <citation type="submission" date="2020-02" db="EMBL/GenBank/DDBJ databases">
        <authorList>
            <person name="Meier V. D."/>
        </authorList>
    </citation>
    <scope>NUCLEOTIDE SEQUENCE</scope>
    <source>
        <strain evidence="1">AVDCRST_MAG76</strain>
    </source>
</reference>
<proteinExistence type="predicted"/>
<evidence type="ECO:0000313" key="1">
    <source>
        <dbReference type="EMBL" id="CAA9230880.1"/>
    </source>
</evidence>
<dbReference type="EMBL" id="CADCSZ010000075">
    <property type="protein sequence ID" value="CAA9230880.1"/>
    <property type="molecule type" value="Genomic_DNA"/>
</dbReference>
<name>A0A6J4HRE0_9ACTN</name>
<organism evidence="1">
    <name type="scientific">uncultured Acidimicrobiales bacterium</name>
    <dbReference type="NCBI Taxonomy" id="310071"/>
    <lineage>
        <taxon>Bacteria</taxon>
        <taxon>Bacillati</taxon>
        <taxon>Actinomycetota</taxon>
        <taxon>Acidimicrobiia</taxon>
        <taxon>Acidimicrobiales</taxon>
        <taxon>environmental samples</taxon>
    </lineage>
</organism>
<protein>
    <submittedName>
        <fullName evidence="1">Uncharacterized protein</fullName>
    </submittedName>
</protein>
<dbReference type="AlphaFoldDB" id="A0A6J4HRE0"/>
<accession>A0A6J4HRE0</accession>
<gene>
    <name evidence="1" type="ORF">AVDCRST_MAG76-1235</name>
</gene>
<sequence>MPKRKVSLTVDPAKVCQLRELFGATMLSKLVDMALDQLIVNELERRHVAGYRAQPAHPFDEAWAEVEREPVEIADDTDWARLYGLHPPR</sequence>